<keyword evidence="2" id="KW-1185">Reference proteome</keyword>
<organism evidence="1 2">
    <name type="scientific">Dermacentor silvarum</name>
    <name type="common">Tick</name>
    <dbReference type="NCBI Taxonomy" id="543639"/>
    <lineage>
        <taxon>Eukaryota</taxon>
        <taxon>Metazoa</taxon>
        <taxon>Ecdysozoa</taxon>
        <taxon>Arthropoda</taxon>
        <taxon>Chelicerata</taxon>
        <taxon>Arachnida</taxon>
        <taxon>Acari</taxon>
        <taxon>Parasitiformes</taxon>
        <taxon>Ixodida</taxon>
        <taxon>Ixodoidea</taxon>
        <taxon>Ixodidae</taxon>
        <taxon>Rhipicephalinae</taxon>
        <taxon>Dermacentor</taxon>
    </lineage>
</organism>
<evidence type="ECO:0000313" key="2">
    <source>
        <dbReference type="Proteomes" id="UP000821865"/>
    </source>
</evidence>
<sequence>MIPCSSILATHLQTSPHLPASPRMSESRQRASRTLPRTASGVSLSSFRRFLPTPPRYGSPKPDRLRYVVAHLHARYANEVWDIIANQPTANLYKRLKTELIRRLSLAEHQKVRLLQSTELAERKPSELLRHMRSLEGNMKVQDFLLRSLQLERLQPHVQAILHAQITLPLDQLSRIADRVIEASLPQLSPTLQAVTAPLNTTELARPLTVTPPRRSSLVTTTGATTIDASGTDHDNVEYPATLDIRETPTAARIHGFELPTWRPSNLRTISSWSRARLPLDERARFSRLPLHSPEKLNCGPVVEIWGDDMAHVVWDLVHERLIEPYVDADLTVFDLSMKHRHQINGTVTLDAPQALKIRDVGVKCATITAEKVVLEKYYLKRMWMSPNTAIRNALGGAVFPELIVCRNIPPRVKQWCRPIIIARHAFRDQYNGKDFVVPRPGTLQIKYSPTIGARYNLEGLRCGWKISSPQVTRIRHHPID</sequence>
<comment type="caution">
    <text evidence="1">The sequence shown here is derived from an EMBL/GenBank/DDBJ whole genome shotgun (WGS) entry which is preliminary data.</text>
</comment>
<proteinExistence type="predicted"/>
<gene>
    <name evidence="1" type="ORF">HPB49_003761</name>
</gene>
<evidence type="ECO:0000313" key="1">
    <source>
        <dbReference type="EMBL" id="KAH7977853.1"/>
    </source>
</evidence>
<reference evidence="1" key="1">
    <citation type="submission" date="2020-05" db="EMBL/GenBank/DDBJ databases">
        <title>Large-scale comparative analyses of tick genomes elucidate their genetic diversity and vector capacities.</title>
        <authorList>
            <person name="Jia N."/>
            <person name="Wang J."/>
            <person name="Shi W."/>
            <person name="Du L."/>
            <person name="Sun Y."/>
            <person name="Zhan W."/>
            <person name="Jiang J."/>
            <person name="Wang Q."/>
            <person name="Zhang B."/>
            <person name="Ji P."/>
            <person name="Sakyi L.B."/>
            <person name="Cui X."/>
            <person name="Yuan T."/>
            <person name="Jiang B."/>
            <person name="Yang W."/>
            <person name="Lam T.T.-Y."/>
            <person name="Chang Q."/>
            <person name="Ding S."/>
            <person name="Wang X."/>
            <person name="Zhu J."/>
            <person name="Ruan X."/>
            <person name="Zhao L."/>
            <person name="Wei J."/>
            <person name="Que T."/>
            <person name="Du C."/>
            <person name="Cheng J."/>
            <person name="Dai P."/>
            <person name="Han X."/>
            <person name="Huang E."/>
            <person name="Gao Y."/>
            <person name="Liu J."/>
            <person name="Shao H."/>
            <person name="Ye R."/>
            <person name="Li L."/>
            <person name="Wei W."/>
            <person name="Wang X."/>
            <person name="Wang C."/>
            <person name="Yang T."/>
            <person name="Huo Q."/>
            <person name="Li W."/>
            <person name="Guo W."/>
            <person name="Chen H."/>
            <person name="Zhou L."/>
            <person name="Ni X."/>
            <person name="Tian J."/>
            <person name="Zhou Y."/>
            <person name="Sheng Y."/>
            <person name="Liu T."/>
            <person name="Pan Y."/>
            <person name="Xia L."/>
            <person name="Li J."/>
            <person name="Zhao F."/>
            <person name="Cao W."/>
        </authorList>
    </citation>
    <scope>NUCLEOTIDE SEQUENCE</scope>
    <source>
        <strain evidence="1">Dsil-2018</strain>
    </source>
</reference>
<name>A0ACB8DU34_DERSI</name>
<dbReference type="Proteomes" id="UP000821865">
    <property type="component" value="Chromosome 1"/>
</dbReference>
<accession>A0ACB8DU34</accession>
<protein>
    <submittedName>
        <fullName evidence="1">Uncharacterized protein</fullName>
    </submittedName>
</protein>
<dbReference type="EMBL" id="CM023470">
    <property type="protein sequence ID" value="KAH7977853.1"/>
    <property type="molecule type" value="Genomic_DNA"/>
</dbReference>